<proteinExistence type="predicted"/>
<sequence length="556" mass="56039">MPQTSDVPASSSLEEYLAAQSLTEAQASGQVQVVSSLQEARDTGATAAHIVVSDGTSHIHFQQDRTQGADATATIGGRAYGAVFTDVVPLLAFDVSGDATQVLTDAVAKAAERGTGVRLSPTQAYPLTASLRIPDEVPFLDGAGATLDVSIAGATQAEPGSAISLAAGSSGTTVTGMTLDLGDSPYTIGVQGDALSDSTISGITMTGVTFRGIQLAAGSGPMTGVRITDNRIDNVEGTTDTKGVAYSLLVTTAVDDPDTRFVGSASPIWERYVTDGTVSPNRYDNSGLTISGNTIVGGYYGIGLSGVTDSVVSHNSVSTTMRSISMQNNCSNNRVESNTLTNSRSSAVHLAYGSEGNTVHGNTISSDRATGQGLLQAYQGSRSNTFSDNTVTLSGDSAPAWVLYVGPDSSGTTFTGNTVTGRATKALIGIESIWDGRSADGSAASYMASGSIPSPVDGSAVTYNGGRGALDQVAVTGNVLTPGDAGVPVVYVGAEVSAGPDQKQALIGSITNLNVSGNQVVGVDAPELVATHTGSLPGVGTASITGDTSVGSVQVG</sequence>
<dbReference type="RefSeq" id="WP_120205251.1">
    <property type="nucleotide sequence ID" value="NZ_CP032514.1"/>
</dbReference>
<dbReference type="SMART" id="SM00710">
    <property type="entry name" value="PbH1"/>
    <property type="match status" value="7"/>
</dbReference>
<dbReference type="InterPro" id="IPR011050">
    <property type="entry name" value="Pectin_lyase_fold/virulence"/>
</dbReference>
<feature type="domain" description="Periplasmic copper-binding protein NosD beta helix" evidence="1">
    <location>
        <begin position="283"/>
        <end position="419"/>
    </location>
</feature>
<evidence type="ECO:0000259" key="1">
    <source>
        <dbReference type="Pfam" id="PF05048"/>
    </source>
</evidence>
<reference evidence="2 3" key="1">
    <citation type="submission" date="2018-09" db="EMBL/GenBank/DDBJ databases">
        <authorList>
            <person name="Li J."/>
        </authorList>
    </citation>
    <scope>NUCLEOTIDE SEQUENCE [LARGE SCALE GENOMIC DNA]</scope>
    <source>
        <strain evidence="2 3">2129</strain>
    </source>
</reference>
<dbReference type="InterPro" id="IPR006626">
    <property type="entry name" value="PbH1"/>
</dbReference>
<dbReference type="InterPro" id="IPR007742">
    <property type="entry name" value="NosD_dom"/>
</dbReference>
<gene>
    <name evidence="2" type="ORF">D5R93_11035</name>
</gene>
<protein>
    <recommendedName>
        <fullName evidence="1">Periplasmic copper-binding protein NosD beta helix domain-containing protein</fullName>
    </recommendedName>
</protein>
<organism evidence="2 3">
    <name type="scientific">Actinomyces lilanjuaniae</name>
    <dbReference type="NCBI Taxonomy" id="2321394"/>
    <lineage>
        <taxon>Bacteria</taxon>
        <taxon>Bacillati</taxon>
        <taxon>Actinomycetota</taxon>
        <taxon>Actinomycetes</taxon>
        <taxon>Actinomycetales</taxon>
        <taxon>Actinomycetaceae</taxon>
        <taxon>Actinomyces</taxon>
    </lineage>
</organism>
<name>A0ABM6Z4Z0_9ACTO</name>
<dbReference type="Pfam" id="PF05048">
    <property type="entry name" value="NosD"/>
    <property type="match status" value="1"/>
</dbReference>
<dbReference type="EMBL" id="CP032514">
    <property type="protein sequence ID" value="AYD90400.1"/>
    <property type="molecule type" value="Genomic_DNA"/>
</dbReference>
<dbReference type="InterPro" id="IPR012334">
    <property type="entry name" value="Pectin_lyas_fold"/>
</dbReference>
<dbReference type="Proteomes" id="UP000273001">
    <property type="component" value="Chromosome"/>
</dbReference>
<evidence type="ECO:0000313" key="2">
    <source>
        <dbReference type="EMBL" id="AYD90400.1"/>
    </source>
</evidence>
<accession>A0ABM6Z4Z0</accession>
<dbReference type="Gene3D" id="2.160.20.10">
    <property type="entry name" value="Single-stranded right-handed beta-helix, Pectin lyase-like"/>
    <property type="match status" value="1"/>
</dbReference>
<evidence type="ECO:0000313" key="3">
    <source>
        <dbReference type="Proteomes" id="UP000273001"/>
    </source>
</evidence>
<keyword evidence="3" id="KW-1185">Reference proteome</keyword>
<dbReference type="SUPFAM" id="SSF51126">
    <property type="entry name" value="Pectin lyase-like"/>
    <property type="match status" value="1"/>
</dbReference>